<dbReference type="EMBL" id="JAIOIV010000147">
    <property type="protein sequence ID" value="MBZ0158277.1"/>
    <property type="molecule type" value="Genomic_DNA"/>
</dbReference>
<sequence>MPDIKLKSHQRRHLQQILHSTHDVHLYRRILAIVESDRGKSVASVAHMLGVSRQSIYNWIDAYEKGHTSQALVDAYRSGRPRLCSEDTEALIKALLSYSPERFGYVSNNWTVPLLKEQLHQCTGQLLSDETLRRALRHAGYVWKRPRYVLAPDPEGEKKRRIMQKNQKVAHTQCASGGR</sequence>
<dbReference type="Gene3D" id="1.10.10.60">
    <property type="entry name" value="Homeodomain-like"/>
    <property type="match status" value="1"/>
</dbReference>
<reference evidence="2" key="1">
    <citation type="journal article" date="2021" name="bioRxiv">
        <title>Unraveling nitrogen, sulfur and carbon metabolic pathways and microbial community transcriptional responses to substrate deprivation and toxicity stresses in a bioreactor mimicking anoxic brackish coastal sediment conditions.</title>
        <authorList>
            <person name="Martins P.D."/>
            <person name="Echeveste M.J."/>
            <person name="Arshad A."/>
            <person name="Kurth J."/>
            <person name="Ouboter H."/>
            <person name="Jetten M.S.M."/>
            <person name="Welte C.U."/>
        </authorList>
    </citation>
    <scope>NUCLEOTIDE SEQUENCE</scope>
    <source>
        <strain evidence="2">MAG_39</strain>
    </source>
</reference>
<dbReference type="InterPro" id="IPR025959">
    <property type="entry name" value="Winged_HTH_dom"/>
</dbReference>
<evidence type="ECO:0000259" key="1">
    <source>
        <dbReference type="Pfam" id="PF13592"/>
    </source>
</evidence>
<evidence type="ECO:0000313" key="3">
    <source>
        <dbReference type="Proteomes" id="UP000705867"/>
    </source>
</evidence>
<reference evidence="2" key="2">
    <citation type="submission" date="2021-08" db="EMBL/GenBank/DDBJ databases">
        <authorList>
            <person name="Dalcin Martins P."/>
        </authorList>
    </citation>
    <scope>NUCLEOTIDE SEQUENCE</scope>
    <source>
        <strain evidence="2">MAG_39</strain>
    </source>
</reference>
<dbReference type="Proteomes" id="UP000705867">
    <property type="component" value="Unassembled WGS sequence"/>
</dbReference>
<dbReference type="Pfam" id="PF13592">
    <property type="entry name" value="HTH_33"/>
    <property type="match status" value="1"/>
</dbReference>
<dbReference type="Pfam" id="PF13551">
    <property type="entry name" value="HTH_29"/>
    <property type="match status" value="1"/>
</dbReference>
<name>A0A953SF38_9BACT</name>
<accession>A0A953SF38</accession>
<protein>
    <submittedName>
        <fullName evidence="2">Helix-turn-helix domain-containing protein</fullName>
    </submittedName>
</protein>
<gene>
    <name evidence="2" type="ORF">K8I29_18940</name>
</gene>
<organism evidence="2 3">
    <name type="scientific">Candidatus Nitrobium versatile</name>
    <dbReference type="NCBI Taxonomy" id="2884831"/>
    <lineage>
        <taxon>Bacteria</taxon>
        <taxon>Pseudomonadati</taxon>
        <taxon>Nitrospirota</taxon>
        <taxon>Nitrospiria</taxon>
        <taxon>Nitrospirales</taxon>
        <taxon>Nitrospiraceae</taxon>
        <taxon>Candidatus Nitrobium</taxon>
    </lineage>
</organism>
<comment type="caution">
    <text evidence="2">The sequence shown here is derived from an EMBL/GenBank/DDBJ whole genome shotgun (WGS) entry which is preliminary data.</text>
</comment>
<dbReference type="InterPro" id="IPR009057">
    <property type="entry name" value="Homeodomain-like_sf"/>
</dbReference>
<feature type="domain" description="Winged helix-turn helix" evidence="1">
    <location>
        <begin position="109"/>
        <end position="150"/>
    </location>
</feature>
<dbReference type="SUPFAM" id="SSF46689">
    <property type="entry name" value="Homeodomain-like"/>
    <property type="match status" value="1"/>
</dbReference>
<evidence type="ECO:0000313" key="2">
    <source>
        <dbReference type="EMBL" id="MBZ0158277.1"/>
    </source>
</evidence>
<proteinExistence type="predicted"/>
<dbReference type="AlphaFoldDB" id="A0A953SF38"/>